<reference evidence="1 2" key="1">
    <citation type="submission" date="2021-06" db="EMBL/GenBank/DDBJ databases">
        <authorList>
            <person name="Palmer J.M."/>
        </authorList>
    </citation>
    <scope>NUCLEOTIDE SEQUENCE [LARGE SCALE GENOMIC DNA]</scope>
    <source>
        <strain evidence="1 2">AS_MEX2019</strain>
        <tissue evidence="1">Muscle</tissue>
    </source>
</reference>
<evidence type="ECO:0000313" key="2">
    <source>
        <dbReference type="Proteomes" id="UP001469553"/>
    </source>
</evidence>
<accession>A0ABV0Z8M9</accession>
<proteinExistence type="predicted"/>
<name>A0ABV0Z8M9_9TELE</name>
<protein>
    <submittedName>
        <fullName evidence="1">Uncharacterized protein</fullName>
    </submittedName>
</protein>
<evidence type="ECO:0000313" key="1">
    <source>
        <dbReference type="EMBL" id="MEQ2302132.1"/>
    </source>
</evidence>
<dbReference type="EMBL" id="JAHRIP010056563">
    <property type="protein sequence ID" value="MEQ2302132.1"/>
    <property type="molecule type" value="Genomic_DNA"/>
</dbReference>
<dbReference type="Proteomes" id="UP001469553">
    <property type="component" value="Unassembled WGS sequence"/>
</dbReference>
<keyword evidence="2" id="KW-1185">Reference proteome</keyword>
<sequence length="91" mass="10298">MDELLSLVGTELRSKSATFRAATESKQRLAVGLRVFWSGWLAYALMLSSPLGCVTKHFLSLCTLIVSREREQAMEWLTLQRCLQVPPVQWG</sequence>
<organism evidence="1 2">
    <name type="scientific">Ameca splendens</name>
    <dbReference type="NCBI Taxonomy" id="208324"/>
    <lineage>
        <taxon>Eukaryota</taxon>
        <taxon>Metazoa</taxon>
        <taxon>Chordata</taxon>
        <taxon>Craniata</taxon>
        <taxon>Vertebrata</taxon>
        <taxon>Euteleostomi</taxon>
        <taxon>Actinopterygii</taxon>
        <taxon>Neopterygii</taxon>
        <taxon>Teleostei</taxon>
        <taxon>Neoteleostei</taxon>
        <taxon>Acanthomorphata</taxon>
        <taxon>Ovalentaria</taxon>
        <taxon>Atherinomorphae</taxon>
        <taxon>Cyprinodontiformes</taxon>
        <taxon>Goodeidae</taxon>
        <taxon>Ameca</taxon>
    </lineage>
</organism>
<comment type="caution">
    <text evidence="1">The sequence shown here is derived from an EMBL/GenBank/DDBJ whole genome shotgun (WGS) entry which is preliminary data.</text>
</comment>
<gene>
    <name evidence="1" type="ORF">AMECASPLE_003406</name>
</gene>